<dbReference type="Gene3D" id="1.10.10.10">
    <property type="entry name" value="Winged helix-like DNA-binding domain superfamily/Winged helix DNA-binding domain"/>
    <property type="match status" value="1"/>
</dbReference>
<dbReference type="InterPro" id="IPR013325">
    <property type="entry name" value="RNA_pol_sigma_r2"/>
</dbReference>
<dbReference type="Proteomes" id="UP000315750">
    <property type="component" value="Chromosome"/>
</dbReference>
<dbReference type="NCBIfam" id="TIGR02937">
    <property type="entry name" value="sigma70-ECF"/>
    <property type="match status" value="1"/>
</dbReference>
<dbReference type="SUPFAM" id="SSF88946">
    <property type="entry name" value="Sigma2 domain of RNA polymerase sigma factors"/>
    <property type="match status" value="1"/>
</dbReference>
<evidence type="ECO:0000259" key="5">
    <source>
        <dbReference type="Pfam" id="PF04542"/>
    </source>
</evidence>
<organism evidence="7 8">
    <name type="scientific">Aeoliella mucimassa</name>
    <dbReference type="NCBI Taxonomy" id="2527972"/>
    <lineage>
        <taxon>Bacteria</taxon>
        <taxon>Pseudomonadati</taxon>
        <taxon>Planctomycetota</taxon>
        <taxon>Planctomycetia</taxon>
        <taxon>Pirellulales</taxon>
        <taxon>Lacipirellulaceae</taxon>
        <taxon>Aeoliella</taxon>
    </lineage>
</organism>
<dbReference type="SUPFAM" id="SSF88659">
    <property type="entry name" value="Sigma3 and sigma4 domains of RNA polymerase sigma factors"/>
    <property type="match status" value="1"/>
</dbReference>
<dbReference type="GO" id="GO:0006352">
    <property type="term" value="P:DNA-templated transcription initiation"/>
    <property type="evidence" value="ECO:0007669"/>
    <property type="project" value="InterPro"/>
</dbReference>
<protein>
    <submittedName>
        <fullName evidence="7">RNA polymerase sigma factor</fullName>
    </submittedName>
</protein>
<dbReference type="KEGG" id="amuc:Pan181_30750"/>
<evidence type="ECO:0000313" key="8">
    <source>
        <dbReference type="Proteomes" id="UP000315750"/>
    </source>
</evidence>
<evidence type="ECO:0000313" key="7">
    <source>
        <dbReference type="EMBL" id="QDU56863.1"/>
    </source>
</evidence>
<sequence>MESNEDKTATFVRLLRANDRRLSTYVHASVPSWADAEDILQETSVRLWEQFDRFELGTNFGAWACTIARYVIMSHREKKSRDKLHFSQEVLDLIDEQIDKSLAEYDVRLEALPKCIDELSEGNRQLLALCYDSDMKIKEVADLLNRTANATYLAVSRVRQWLYSCIERRVGGQQSG</sequence>
<name>A0A518AQ65_9BACT</name>
<keyword evidence="2" id="KW-0805">Transcription regulation</keyword>
<dbReference type="GO" id="GO:0003677">
    <property type="term" value="F:DNA binding"/>
    <property type="evidence" value="ECO:0007669"/>
    <property type="project" value="InterPro"/>
</dbReference>
<keyword evidence="3" id="KW-0731">Sigma factor</keyword>
<evidence type="ECO:0000259" key="6">
    <source>
        <dbReference type="Pfam" id="PF08281"/>
    </source>
</evidence>
<evidence type="ECO:0000256" key="2">
    <source>
        <dbReference type="ARBA" id="ARBA00023015"/>
    </source>
</evidence>
<dbReference type="Pfam" id="PF04542">
    <property type="entry name" value="Sigma70_r2"/>
    <property type="match status" value="1"/>
</dbReference>
<dbReference type="Pfam" id="PF08281">
    <property type="entry name" value="Sigma70_r4_2"/>
    <property type="match status" value="1"/>
</dbReference>
<dbReference type="AlphaFoldDB" id="A0A518AQ65"/>
<dbReference type="PANTHER" id="PTHR43133:SF51">
    <property type="entry name" value="RNA POLYMERASE SIGMA FACTOR"/>
    <property type="match status" value="1"/>
</dbReference>
<feature type="domain" description="RNA polymerase sigma-70 region 2" evidence="5">
    <location>
        <begin position="14"/>
        <end position="81"/>
    </location>
</feature>
<dbReference type="EMBL" id="CP036278">
    <property type="protein sequence ID" value="QDU56863.1"/>
    <property type="molecule type" value="Genomic_DNA"/>
</dbReference>
<feature type="domain" description="RNA polymerase sigma factor 70 region 4 type 2" evidence="6">
    <location>
        <begin position="110"/>
        <end position="162"/>
    </location>
</feature>
<dbReference type="PANTHER" id="PTHR43133">
    <property type="entry name" value="RNA POLYMERASE ECF-TYPE SIGMA FACTO"/>
    <property type="match status" value="1"/>
</dbReference>
<dbReference type="InterPro" id="IPR014331">
    <property type="entry name" value="RNA_pol_sigma70_ECF_RHOBA"/>
</dbReference>
<keyword evidence="8" id="KW-1185">Reference proteome</keyword>
<gene>
    <name evidence="7" type="ORF">Pan181_30750</name>
</gene>
<evidence type="ECO:0000256" key="4">
    <source>
        <dbReference type="ARBA" id="ARBA00023163"/>
    </source>
</evidence>
<dbReference type="GO" id="GO:0016987">
    <property type="term" value="F:sigma factor activity"/>
    <property type="evidence" value="ECO:0007669"/>
    <property type="project" value="UniProtKB-KW"/>
</dbReference>
<keyword evidence="4" id="KW-0804">Transcription</keyword>
<comment type="similarity">
    <text evidence="1">Belongs to the sigma-70 factor family. ECF subfamily.</text>
</comment>
<dbReference type="RefSeq" id="WP_197528364.1">
    <property type="nucleotide sequence ID" value="NZ_CP036278.1"/>
</dbReference>
<evidence type="ECO:0000256" key="1">
    <source>
        <dbReference type="ARBA" id="ARBA00010641"/>
    </source>
</evidence>
<dbReference type="InterPro" id="IPR013324">
    <property type="entry name" value="RNA_pol_sigma_r3/r4-like"/>
</dbReference>
<proteinExistence type="inferred from homology"/>
<dbReference type="InterPro" id="IPR036388">
    <property type="entry name" value="WH-like_DNA-bd_sf"/>
</dbReference>
<dbReference type="InterPro" id="IPR007627">
    <property type="entry name" value="RNA_pol_sigma70_r2"/>
</dbReference>
<dbReference type="InterPro" id="IPR013249">
    <property type="entry name" value="RNA_pol_sigma70_r4_t2"/>
</dbReference>
<dbReference type="NCBIfam" id="TIGR02989">
    <property type="entry name" value="Sig-70_gvs1"/>
    <property type="match status" value="1"/>
</dbReference>
<accession>A0A518AQ65</accession>
<evidence type="ECO:0000256" key="3">
    <source>
        <dbReference type="ARBA" id="ARBA00023082"/>
    </source>
</evidence>
<dbReference type="Gene3D" id="1.10.1740.10">
    <property type="match status" value="1"/>
</dbReference>
<dbReference type="InterPro" id="IPR039425">
    <property type="entry name" value="RNA_pol_sigma-70-like"/>
</dbReference>
<dbReference type="InterPro" id="IPR014284">
    <property type="entry name" value="RNA_pol_sigma-70_dom"/>
</dbReference>
<reference evidence="7 8" key="1">
    <citation type="submission" date="2019-02" db="EMBL/GenBank/DDBJ databases">
        <title>Deep-cultivation of Planctomycetes and their phenomic and genomic characterization uncovers novel biology.</title>
        <authorList>
            <person name="Wiegand S."/>
            <person name="Jogler M."/>
            <person name="Boedeker C."/>
            <person name="Pinto D."/>
            <person name="Vollmers J."/>
            <person name="Rivas-Marin E."/>
            <person name="Kohn T."/>
            <person name="Peeters S.H."/>
            <person name="Heuer A."/>
            <person name="Rast P."/>
            <person name="Oberbeckmann S."/>
            <person name="Bunk B."/>
            <person name="Jeske O."/>
            <person name="Meyerdierks A."/>
            <person name="Storesund J.E."/>
            <person name="Kallscheuer N."/>
            <person name="Luecker S."/>
            <person name="Lage O.M."/>
            <person name="Pohl T."/>
            <person name="Merkel B.J."/>
            <person name="Hornburger P."/>
            <person name="Mueller R.-W."/>
            <person name="Bruemmer F."/>
            <person name="Labrenz M."/>
            <person name="Spormann A.M."/>
            <person name="Op den Camp H."/>
            <person name="Overmann J."/>
            <person name="Amann R."/>
            <person name="Jetten M.S.M."/>
            <person name="Mascher T."/>
            <person name="Medema M.H."/>
            <person name="Devos D.P."/>
            <person name="Kaster A.-K."/>
            <person name="Ovreas L."/>
            <person name="Rohde M."/>
            <person name="Galperin M.Y."/>
            <person name="Jogler C."/>
        </authorList>
    </citation>
    <scope>NUCLEOTIDE SEQUENCE [LARGE SCALE GENOMIC DNA]</scope>
    <source>
        <strain evidence="7 8">Pan181</strain>
    </source>
</reference>